<evidence type="ECO:0000256" key="3">
    <source>
        <dbReference type="ARBA" id="ARBA00005680"/>
    </source>
</evidence>
<evidence type="ECO:0000256" key="9">
    <source>
        <dbReference type="ARBA" id="ARBA00023136"/>
    </source>
</evidence>
<reference evidence="15 16" key="1">
    <citation type="journal article" date="2018" name="Nat. Ecol. Evol.">
        <title>Genomic signatures of mitonuclear coevolution across populations of Tigriopus californicus.</title>
        <authorList>
            <person name="Barreto F.S."/>
            <person name="Watson E.T."/>
            <person name="Lima T.G."/>
            <person name="Willett C.S."/>
            <person name="Edmands S."/>
            <person name="Li W."/>
            <person name="Burton R.S."/>
        </authorList>
    </citation>
    <scope>NUCLEOTIDE SEQUENCE [LARGE SCALE GENOMIC DNA]</scope>
    <source>
        <strain evidence="15 16">San Diego</strain>
    </source>
</reference>
<evidence type="ECO:0000256" key="10">
    <source>
        <dbReference type="ARBA" id="ARBA00023157"/>
    </source>
</evidence>
<evidence type="ECO:0000256" key="12">
    <source>
        <dbReference type="ARBA" id="ARBA00023211"/>
    </source>
</evidence>
<keyword evidence="8 13" id="KW-0333">Golgi apparatus</keyword>
<dbReference type="Gene3D" id="3.90.550.10">
    <property type="entry name" value="Spore Coat Polysaccharide Biosynthesis Protein SpsA, Chain A"/>
    <property type="match status" value="1"/>
</dbReference>
<comment type="caution">
    <text evidence="15">The sequence shown here is derived from an EMBL/GenBank/DDBJ whole genome shotgun (WGS) entry which is preliminary data.</text>
</comment>
<accession>A0A553NFR1</accession>
<dbReference type="Pfam" id="PF00535">
    <property type="entry name" value="Glycos_transf_2"/>
    <property type="match status" value="1"/>
</dbReference>
<dbReference type="PANTHER" id="PTHR11675:SF63">
    <property type="entry name" value="POLYPEPTIDE N-ACETYLGALACTOSAMINYLTRANSFERASE"/>
    <property type="match status" value="1"/>
</dbReference>
<dbReference type="SMART" id="SM00458">
    <property type="entry name" value="RICIN"/>
    <property type="match status" value="1"/>
</dbReference>
<keyword evidence="13" id="KW-0328">Glycosyltransferase</keyword>
<keyword evidence="4 13" id="KW-0812">Transmembrane</keyword>
<dbReference type="InterPro" id="IPR045885">
    <property type="entry name" value="GalNAc-T"/>
</dbReference>
<evidence type="ECO:0000256" key="6">
    <source>
        <dbReference type="ARBA" id="ARBA00022968"/>
    </source>
</evidence>
<evidence type="ECO:0000256" key="4">
    <source>
        <dbReference type="ARBA" id="ARBA00022692"/>
    </source>
</evidence>
<organism evidence="15 16">
    <name type="scientific">Tigriopus californicus</name>
    <name type="common">Marine copepod</name>
    <dbReference type="NCBI Taxonomy" id="6832"/>
    <lineage>
        <taxon>Eukaryota</taxon>
        <taxon>Metazoa</taxon>
        <taxon>Ecdysozoa</taxon>
        <taxon>Arthropoda</taxon>
        <taxon>Crustacea</taxon>
        <taxon>Multicrustacea</taxon>
        <taxon>Hexanauplia</taxon>
        <taxon>Copepoda</taxon>
        <taxon>Harpacticoida</taxon>
        <taxon>Harpacticidae</taxon>
        <taxon>Tigriopus</taxon>
    </lineage>
</organism>
<dbReference type="PROSITE" id="PS50231">
    <property type="entry name" value="RICIN_B_LECTIN"/>
    <property type="match status" value="1"/>
</dbReference>
<dbReference type="InterPro" id="IPR001173">
    <property type="entry name" value="Glyco_trans_2-like"/>
</dbReference>
<dbReference type="AlphaFoldDB" id="A0A553NFR1"/>
<comment type="similarity">
    <text evidence="3 13">Belongs to the glycosyltransferase 2 family. GalNAc-T subfamily.</text>
</comment>
<keyword evidence="11" id="KW-0325">Glycoprotein</keyword>
<keyword evidence="9 13" id="KW-0472">Membrane</keyword>
<keyword evidence="13" id="KW-0808">Transferase</keyword>
<dbReference type="SUPFAM" id="SSF53448">
    <property type="entry name" value="Nucleotide-diphospho-sugar transferases"/>
    <property type="match status" value="1"/>
</dbReference>
<dbReference type="Proteomes" id="UP000318571">
    <property type="component" value="Chromosome 10"/>
</dbReference>
<evidence type="ECO:0000313" key="16">
    <source>
        <dbReference type="Proteomes" id="UP000318571"/>
    </source>
</evidence>
<dbReference type="GO" id="GO:0008593">
    <property type="term" value="P:regulation of Notch signaling pathway"/>
    <property type="evidence" value="ECO:0007669"/>
    <property type="project" value="TreeGrafter"/>
</dbReference>
<dbReference type="Gene3D" id="2.80.10.50">
    <property type="match status" value="1"/>
</dbReference>
<dbReference type="PANTHER" id="PTHR11675">
    <property type="entry name" value="N-ACETYLGALACTOSAMINYLTRANSFERASE"/>
    <property type="match status" value="1"/>
</dbReference>
<gene>
    <name evidence="15" type="ORF">TCAL_01836</name>
</gene>
<dbReference type="CDD" id="cd23440">
    <property type="entry name" value="beta-trefoil_Ricin_GALNT11"/>
    <property type="match status" value="1"/>
</dbReference>
<dbReference type="STRING" id="6832.A0A553NFR1"/>
<protein>
    <recommendedName>
        <fullName evidence="13">Polypeptide N-acetylgalactosaminyltransferase</fullName>
        <ecNumber evidence="13">2.4.1.-</ecNumber>
    </recommendedName>
    <alternativeName>
        <fullName evidence="13">Protein-UDP acetylgalactosaminyltransferase</fullName>
    </alternativeName>
</protein>
<dbReference type="GO" id="GO:0004653">
    <property type="term" value="F:polypeptide N-acetylgalactosaminyltransferase activity"/>
    <property type="evidence" value="ECO:0007669"/>
    <property type="project" value="TreeGrafter"/>
</dbReference>
<keyword evidence="16" id="KW-1185">Reference proteome</keyword>
<dbReference type="OMA" id="PVFQPWH"/>
<keyword evidence="6" id="KW-0735">Signal-anchor</keyword>
<proteinExistence type="inferred from homology"/>
<dbReference type="GO" id="GO:0005112">
    <property type="term" value="F:Notch binding"/>
    <property type="evidence" value="ECO:0007669"/>
    <property type="project" value="TreeGrafter"/>
</dbReference>
<dbReference type="InterPro" id="IPR029044">
    <property type="entry name" value="Nucleotide-diphossugar_trans"/>
</dbReference>
<dbReference type="InterPro" id="IPR035992">
    <property type="entry name" value="Ricin_B-like_lectins"/>
</dbReference>
<keyword evidence="7 13" id="KW-1133">Transmembrane helix</keyword>
<evidence type="ECO:0000256" key="2">
    <source>
        <dbReference type="ARBA" id="ARBA00004323"/>
    </source>
</evidence>
<name>A0A553NFR1_TIGCA</name>
<evidence type="ECO:0000256" key="11">
    <source>
        <dbReference type="ARBA" id="ARBA00023180"/>
    </source>
</evidence>
<evidence type="ECO:0000256" key="7">
    <source>
        <dbReference type="ARBA" id="ARBA00022989"/>
    </source>
</evidence>
<dbReference type="GO" id="GO:0030246">
    <property type="term" value="F:carbohydrate binding"/>
    <property type="evidence" value="ECO:0007669"/>
    <property type="project" value="UniProtKB-KW"/>
</dbReference>
<comment type="subcellular location">
    <subcellularLocation>
        <location evidence="2 13">Golgi apparatus membrane</location>
        <topology evidence="2 13">Single-pass type II membrane protein</topology>
    </subcellularLocation>
</comment>
<evidence type="ECO:0000256" key="1">
    <source>
        <dbReference type="ARBA" id="ARBA00001936"/>
    </source>
</evidence>
<evidence type="ECO:0000313" key="15">
    <source>
        <dbReference type="EMBL" id="TRY64280.1"/>
    </source>
</evidence>
<dbReference type="EMBL" id="VCGU01000458">
    <property type="protein sequence ID" value="TRY64280.1"/>
    <property type="molecule type" value="Genomic_DNA"/>
</dbReference>
<dbReference type="GO" id="GO:0006493">
    <property type="term" value="P:protein O-linked glycosylation"/>
    <property type="evidence" value="ECO:0007669"/>
    <property type="project" value="TreeGrafter"/>
</dbReference>
<evidence type="ECO:0000256" key="8">
    <source>
        <dbReference type="ARBA" id="ARBA00023034"/>
    </source>
</evidence>
<comment type="cofactor">
    <cofactor evidence="1 13">
        <name>Mn(2+)</name>
        <dbReference type="ChEBI" id="CHEBI:29035"/>
    </cofactor>
</comment>
<keyword evidence="12 13" id="KW-0464">Manganese</keyword>
<evidence type="ECO:0000259" key="14">
    <source>
        <dbReference type="SMART" id="SM00458"/>
    </source>
</evidence>
<dbReference type="GO" id="GO:0000139">
    <property type="term" value="C:Golgi membrane"/>
    <property type="evidence" value="ECO:0007669"/>
    <property type="project" value="UniProtKB-SubCell"/>
</dbReference>
<dbReference type="Pfam" id="PF00652">
    <property type="entry name" value="Ricin_B_lectin"/>
    <property type="match status" value="1"/>
</dbReference>
<feature type="transmembrane region" description="Helical" evidence="13">
    <location>
        <begin position="20"/>
        <end position="41"/>
    </location>
</feature>
<dbReference type="SUPFAM" id="SSF50370">
    <property type="entry name" value="Ricin B-like lectins"/>
    <property type="match status" value="1"/>
</dbReference>
<dbReference type="UniPathway" id="UPA00378"/>
<comment type="pathway">
    <text evidence="13">Protein modification; protein glycosylation.</text>
</comment>
<dbReference type="FunFam" id="3.90.550.10:FF:000053">
    <property type="entry name" value="Polypeptide N-acetylgalactosaminyltransferase"/>
    <property type="match status" value="1"/>
</dbReference>
<keyword evidence="10 13" id="KW-1015">Disulfide bond</keyword>
<evidence type="ECO:0000256" key="5">
    <source>
        <dbReference type="ARBA" id="ARBA00022734"/>
    </source>
</evidence>
<dbReference type="EC" id="2.4.1.-" evidence="13"/>
<dbReference type="InterPro" id="IPR000772">
    <property type="entry name" value="Ricin_B_lectin"/>
</dbReference>
<dbReference type="CDD" id="cd02510">
    <property type="entry name" value="pp-GalNAc-T"/>
    <property type="match status" value="1"/>
</dbReference>
<keyword evidence="5 13" id="KW-0430">Lectin</keyword>
<sequence>MLSLLILQRMLPRQFKLRTLLKLAGVVVFLWLALSALVPSWHDLETVEHVKAIQRRQKFPTQGPLDKLSRILKPNEIVPAVTKPARTLHERLKPKLSGSIGRPPPPRQDLWDDLGVARNDEEIQERETGYATYAFNTLVSRRIGLSRDIPDTRHRACRKLEYPKPAHLPTASVIICYFHEEYHTLLRTVHSVLDRSPAKNLQEIILVNDQSDIDIATNLTQHFHRNKLDHLVRVISSPERLGLIRARIFGARQATGQVLVFLDSHVEANQGWLEPLLSRIHQNRSHVVTPIIDIINADTFKYESSPLVRGGFNWGLHFKWDSVTRDELQNEEAFAQPIKSPTMAGGLFAMDRKFFHDLGEYDPGLDIWGGENLELSFRVWMCGGALEIIPCSRVGHVFRKRRPYGGNEADTMIRNSLRVARVWMDDYIEHYFKINPDARKVDYGDVSSRLELRKSLQCKDFKWYMDNVYPDLRPPSEDEDDALVKADRVRFEPWNKRTRRYLRAFWIRLSGTRFCVRSAGEASVKKSLLVLGPCMRNKEYLWYETDKQEVILAQLLCLDAEGKDRRPKLMKCHELRGHQEWKFRSAEASAIYNMAAGLCLTAKEKKMGGKVILDVCSDGDSHMWDLSEIEQEL</sequence>
<evidence type="ECO:0000256" key="13">
    <source>
        <dbReference type="RuleBase" id="RU361242"/>
    </source>
</evidence>
<feature type="domain" description="Ricin B lectin" evidence="14">
    <location>
        <begin position="503"/>
        <end position="627"/>
    </location>
</feature>